<proteinExistence type="predicted"/>
<evidence type="ECO:0000313" key="3">
    <source>
        <dbReference type="EMBL" id="KAL0004964.1"/>
    </source>
</evidence>
<dbReference type="Proteomes" id="UP001459277">
    <property type="component" value="Unassembled WGS sequence"/>
</dbReference>
<evidence type="ECO:0000256" key="2">
    <source>
        <dbReference type="SAM" id="Phobius"/>
    </source>
</evidence>
<sequence length="310" mass="35024">MARKSKTKKTSYVLSSDAFNLTRQNWAIRLNESPPLTYKPQDYLSEDFTPFSSKGSTNRVAAWCDRALINLEGESGTQLGIDLLGRRYTTDTIRYFDIEMDYKPFTQVMVDDCTQMAWAFSLYLLVAYLFANIGQMVSLRWLALLRNFGAANWEQAVQYGLIAQGAEVDLKSFTLVKAHFIELSSNEVIWRPWAGHPLVSDPNLEAIGLVTSGITQPFEAGPTAGAFINPPHLPWSVYVYGPDDFAQECVVGCNANVMGYTFPRNLKLEVTDYPRQMYGPRWLAYPGDVDDGGSSSETTPNYQPRKRRFR</sequence>
<accession>A0AAW2D3T8</accession>
<keyword evidence="2" id="KW-1133">Transmembrane helix</keyword>
<keyword evidence="4" id="KW-1185">Reference proteome</keyword>
<dbReference type="EMBL" id="JAZDWU010000004">
    <property type="protein sequence ID" value="KAL0004964.1"/>
    <property type="molecule type" value="Genomic_DNA"/>
</dbReference>
<feature type="transmembrane region" description="Helical" evidence="2">
    <location>
        <begin position="116"/>
        <end position="137"/>
    </location>
</feature>
<evidence type="ECO:0000313" key="4">
    <source>
        <dbReference type="Proteomes" id="UP001459277"/>
    </source>
</evidence>
<comment type="caution">
    <text evidence="3">The sequence shown here is derived from an EMBL/GenBank/DDBJ whole genome shotgun (WGS) entry which is preliminary data.</text>
</comment>
<feature type="region of interest" description="Disordered" evidence="1">
    <location>
        <begin position="288"/>
        <end position="310"/>
    </location>
</feature>
<keyword evidence="2" id="KW-0472">Membrane</keyword>
<organism evidence="3 4">
    <name type="scientific">Lithocarpus litseifolius</name>
    <dbReference type="NCBI Taxonomy" id="425828"/>
    <lineage>
        <taxon>Eukaryota</taxon>
        <taxon>Viridiplantae</taxon>
        <taxon>Streptophyta</taxon>
        <taxon>Embryophyta</taxon>
        <taxon>Tracheophyta</taxon>
        <taxon>Spermatophyta</taxon>
        <taxon>Magnoliopsida</taxon>
        <taxon>eudicotyledons</taxon>
        <taxon>Gunneridae</taxon>
        <taxon>Pentapetalae</taxon>
        <taxon>rosids</taxon>
        <taxon>fabids</taxon>
        <taxon>Fagales</taxon>
        <taxon>Fagaceae</taxon>
        <taxon>Lithocarpus</taxon>
    </lineage>
</organism>
<feature type="compositionally biased region" description="Polar residues" evidence="1">
    <location>
        <begin position="293"/>
        <end position="302"/>
    </location>
</feature>
<gene>
    <name evidence="3" type="ORF">SO802_012525</name>
</gene>
<keyword evidence="2" id="KW-0812">Transmembrane</keyword>
<name>A0AAW2D3T8_9ROSI</name>
<evidence type="ECO:0000256" key="1">
    <source>
        <dbReference type="SAM" id="MobiDB-lite"/>
    </source>
</evidence>
<reference evidence="3 4" key="1">
    <citation type="submission" date="2024-01" db="EMBL/GenBank/DDBJ databases">
        <title>A telomere-to-telomere, gap-free genome of sweet tea (Lithocarpus litseifolius).</title>
        <authorList>
            <person name="Zhou J."/>
        </authorList>
    </citation>
    <scope>NUCLEOTIDE SEQUENCE [LARGE SCALE GENOMIC DNA]</scope>
    <source>
        <strain evidence="3">Zhou-2022a</strain>
        <tissue evidence="3">Leaf</tissue>
    </source>
</reference>
<dbReference type="AlphaFoldDB" id="A0AAW2D3T8"/>
<protein>
    <submittedName>
        <fullName evidence="3">Uncharacterized protein</fullName>
    </submittedName>
</protein>